<dbReference type="SUPFAM" id="SSF53335">
    <property type="entry name" value="S-adenosyl-L-methionine-dependent methyltransferases"/>
    <property type="match status" value="1"/>
</dbReference>
<gene>
    <name evidence="3" type="ORF">FKG95_09750</name>
</gene>
<evidence type="ECO:0000313" key="3">
    <source>
        <dbReference type="EMBL" id="TQV80452.1"/>
    </source>
</evidence>
<dbReference type="Pfam" id="PF10119">
    <property type="entry name" value="MethyTransf_Reg"/>
    <property type="match status" value="1"/>
</dbReference>
<keyword evidence="3" id="KW-0808">Transferase</keyword>
<organism evidence="3 4">
    <name type="scientific">Denitrobaculum tricleocarpae</name>
    <dbReference type="NCBI Taxonomy" id="2591009"/>
    <lineage>
        <taxon>Bacteria</taxon>
        <taxon>Pseudomonadati</taxon>
        <taxon>Pseudomonadota</taxon>
        <taxon>Alphaproteobacteria</taxon>
        <taxon>Rhodospirillales</taxon>
        <taxon>Rhodospirillaceae</taxon>
        <taxon>Denitrobaculum</taxon>
    </lineage>
</organism>
<protein>
    <submittedName>
        <fullName evidence="3">Methyltransferase domain-containing protein</fullName>
    </submittedName>
</protein>
<feature type="domain" description="Methyltransferase regulatory" evidence="1">
    <location>
        <begin position="222"/>
        <end position="303"/>
    </location>
</feature>
<dbReference type="CDD" id="cd02440">
    <property type="entry name" value="AdoMet_MTases"/>
    <property type="match status" value="1"/>
</dbReference>
<dbReference type="AlphaFoldDB" id="A0A545TTA8"/>
<sequence length="516" mass="57772">MSSWDAGYISDIEYVPGFYKQQAPIYLNFACMLNGYEPVSLKRGFTYCELGCGQGLTALMLAAANPQGEFHAMDFNPAHIARAERQVTETGLTNITFHEAGFDDFAQGRVEKLPQFDFVTMHGVYSWINDENKAAIVTFLSRYLKPGGIVYVSYNSMPDTTAGLPLQRMFSEFSRLMPGRSDMQVERALKFATELRDSGANFFADNKRLDYLIKTWEGEGGQYLAHEYLNAHWTPLYHADVARDLAPAKLSHVASCILLENFPDLTLTPEQKEILNQVQIPEIRETFKDYYLSRTLRQDVFVRGARRMSRERQNQLFAELQIATVVPRTDASTKVLAPRGHIEVSAEVYGEVFDALSEGPKTMFELMALPAIQKHPESTMQEIAGILIGSNQAQPVAGPAAGTAAESLRSLNHLLCKQTRAENAQLSSALASQRLASAVPVTSLETLVFLGLCEGLDKDPDAFASFIWKTYEDRGERLIKDGQPVEGRENNLQHVSERLQELLSKKKPIWESLGMF</sequence>
<dbReference type="RefSeq" id="WP_142896166.1">
    <property type="nucleotide sequence ID" value="NZ_ML660054.1"/>
</dbReference>
<dbReference type="EMBL" id="VHSH01000003">
    <property type="protein sequence ID" value="TQV80452.1"/>
    <property type="molecule type" value="Genomic_DNA"/>
</dbReference>
<dbReference type="GO" id="GO:0008168">
    <property type="term" value="F:methyltransferase activity"/>
    <property type="evidence" value="ECO:0007669"/>
    <property type="project" value="UniProtKB-KW"/>
</dbReference>
<dbReference type="OrthoDB" id="5298787at2"/>
<evidence type="ECO:0000259" key="2">
    <source>
        <dbReference type="Pfam" id="PF13847"/>
    </source>
</evidence>
<evidence type="ECO:0000259" key="1">
    <source>
        <dbReference type="Pfam" id="PF10119"/>
    </source>
</evidence>
<dbReference type="InterPro" id="IPR029063">
    <property type="entry name" value="SAM-dependent_MTases_sf"/>
</dbReference>
<keyword evidence="4" id="KW-1185">Reference proteome</keyword>
<keyword evidence="3" id="KW-0489">Methyltransferase</keyword>
<proteinExistence type="predicted"/>
<dbReference type="InterPro" id="IPR018773">
    <property type="entry name" value="MeTrfase_reg_dom_prd"/>
</dbReference>
<accession>A0A545TTA8</accession>
<dbReference type="GO" id="GO:0032259">
    <property type="term" value="P:methylation"/>
    <property type="evidence" value="ECO:0007669"/>
    <property type="project" value="UniProtKB-KW"/>
</dbReference>
<comment type="caution">
    <text evidence="3">The sequence shown here is derived from an EMBL/GenBank/DDBJ whole genome shotgun (WGS) entry which is preliminary data.</text>
</comment>
<reference evidence="3 4" key="1">
    <citation type="submission" date="2019-06" db="EMBL/GenBank/DDBJ databases">
        <title>Whole genome sequence for Rhodospirillaceae sp. R148.</title>
        <authorList>
            <person name="Wang G."/>
        </authorList>
    </citation>
    <scope>NUCLEOTIDE SEQUENCE [LARGE SCALE GENOMIC DNA]</scope>
    <source>
        <strain evidence="3 4">R148</strain>
    </source>
</reference>
<dbReference type="Pfam" id="PF13847">
    <property type="entry name" value="Methyltransf_31"/>
    <property type="match status" value="1"/>
</dbReference>
<dbReference type="InterPro" id="IPR025714">
    <property type="entry name" value="Methyltranfer_dom"/>
</dbReference>
<evidence type="ECO:0000313" key="4">
    <source>
        <dbReference type="Proteomes" id="UP000315252"/>
    </source>
</evidence>
<dbReference type="PANTHER" id="PTHR43861">
    <property type="entry name" value="TRANS-ACONITATE 2-METHYLTRANSFERASE-RELATED"/>
    <property type="match status" value="1"/>
</dbReference>
<dbReference type="Gene3D" id="3.40.50.150">
    <property type="entry name" value="Vaccinia Virus protein VP39"/>
    <property type="match status" value="1"/>
</dbReference>
<dbReference type="Proteomes" id="UP000315252">
    <property type="component" value="Unassembled WGS sequence"/>
</dbReference>
<feature type="domain" description="Methyltransferase" evidence="2">
    <location>
        <begin position="42"/>
        <end position="161"/>
    </location>
</feature>
<name>A0A545TTA8_9PROT</name>